<dbReference type="SUPFAM" id="SSF52402">
    <property type="entry name" value="Adenine nucleotide alpha hydrolases-like"/>
    <property type="match status" value="1"/>
</dbReference>
<dbReference type="EMBL" id="JXII01000002">
    <property type="protein sequence ID" value="KIH71457.1"/>
    <property type="molecule type" value="Genomic_DNA"/>
</dbReference>
<dbReference type="Proteomes" id="UP000031546">
    <property type="component" value="Unassembled WGS sequence"/>
</dbReference>
<evidence type="ECO:0000313" key="2">
    <source>
        <dbReference type="EMBL" id="MDB0579523.1"/>
    </source>
</evidence>
<dbReference type="RefSeq" id="WP_040104921.1">
    <property type="nucleotide sequence ID" value="NZ_JABEVU030000001.1"/>
</dbReference>
<accession>A0A0C2E825</accession>
<dbReference type="STRING" id="45670.SN16_01890"/>
<dbReference type="Proteomes" id="UP000527860">
    <property type="component" value="Unassembled WGS sequence"/>
</dbReference>
<dbReference type="EMBL" id="JABEVU030000001">
    <property type="protein sequence ID" value="MDB0579523.1"/>
    <property type="molecule type" value="Genomic_DNA"/>
</dbReference>
<keyword evidence="4" id="KW-1185">Reference proteome</keyword>
<evidence type="ECO:0000313" key="4">
    <source>
        <dbReference type="Proteomes" id="UP000527860"/>
    </source>
</evidence>
<reference evidence="1 3" key="1">
    <citation type="submission" date="2015-01" db="EMBL/GenBank/DDBJ databases">
        <title>Genome sequences of high lactate-tolerant strain Salinicoccus roseus W12 with industrial interest.</title>
        <authorList>
            <person name="Wang H."/>
            <person name="Yu B."/>
        </authorList>
    </citation>
    <scope>NUCLEOTIDE SEQUENCE [LARGE SCALE GENOMIC DNA]</scope>
    <source>
        <strain evidence="1 3">W12</strain>
    </source>
</reference>
<dbReference type="GeneID" id="77844291"/>
<proteinExistence type="predicted"/>
<organism evidence="1 3">
    <name type="scientific">Salinicoccus roseus</name>
    <dbReference type="NCBI Taxonomy" id="45670"/>
    <lineage>
        <taxon>Bacteria</taxon>
        <taxon>Bacillati</taxon>
        <taxon>Bacillota</taxon>
        <taxon>Bacilli</taxon>
        <taxon>Bacillales</taxon>
        <taxon>Staphylococcaceae</taxon>
        <taxon>Salinicoccus</taxon>
    </lineage>
</organism>
<protein>
    <submittedName>
        <fullName evidence="1">Uncharacterized protein</fullName>
    </submittedName>
</protein>
<reference evidence="2 4" key="4">
    <citation type="submission" date="2022-12" db="EMBL/GenBank/DDBJ databases">
        <title>Genome analysis and biological profiling of marine Salinicoccus roseus MOSEL-ME25.</title>
        <authorList>
            <person name="Mirza F.T."/>
            <person name="Xie Y."/>
            <person name="Shinwari Z.K."/>
        </authorList>
    </citation>
    <scope>NUCLEOTIDE SEQUENCE [LARGE SCALE GENOMIC DNA]</scope>
    <source>
        <strain evidence="2 4">MOSEL-ME25</strain>
    </source>
</reference>
<reference evidence="2" key="3">
    <citation type="submission" date="2020-04" db="EMBL/GenBank/DDBJ databases">
        <authorList>
            <person name="Tanveer F."/>
            <person name="Xie Y."/>
            <person name="Shinwari Z.K."/>
        </authorList>
    </citation>
    <scope>NUCLEOTIDE SEQUENCE</scope>
    <source>
        <strain evidence="2">MOSEL-ME25</strain>
    </source>
</reference>
<dbReference type="AlphaFoldDB" id="A0A0C2E825"/>
<dbReference type="OrthoDB" id="2462219at2"/>
<gene>
    <name evidence="2" type="ORF">F7P68_0003195</name>
    <name evidence="1" type="ORF">SN16_01890</name>
</gene>
<sequence>MNREFQSKPFIISNKELDKTTEWFEHDKALSSAYLYYDDKTDILEKQEQGVKIILIGYILDIKGIMLTEDAILSALCDLYLREDDLAFYEQLDYLNGRYVLIIDDGADTRVFTDATCLRPVFYWENEIMGSHESLVREIVEQEYDIALGRRKYRMNGFLDFTTTDGIYKMNPNLYYSSKVGAFTRYYPRATAKSLELDEVVENTMDMFSPQVEWLNRNYKTIYQSLTGGYDSKVSLAIMKPLKDKIKYFTYMIDLENTPDSQFSRIYKKDKDLVDRLVYNLNLDHEYYFFPDYDMPKDYEIMLNRNVSSYHSYVLSYLTYKEFEKEGIHVKSTIYEMAKMPFATKYDYATEEEDILSAMLNWAPKSLRGERELLREMYHSFIERTQFDQMKSLGYNIPMMVYWEARMGNWHGNITQETDNTVETFIFVNNRYMLDQFISLDREAREARSYFDRLISEYWPILNYFVPNRYETLEDVVRRKTQNTSTESNARVKLKYRDYELVEMKNVEVTAEEDHIELQPLAGAKLKDDEISFTIVNKGTASKMLHLQGYYRHASQNIFLQLGDKRYSINDFYEGMPFELSAGEKVKIIYHYSKNFDRASWYKAGYLTIK</sequence>
<reference evidence="4" key="2">
    <citation type="submission" date="2020-04" db="EMBL/GenBank/DDBJ databases">
        <title>Genome analysis and biological profiling of marine Cellulosimicrobium funkei MOSEL-ME6.</title>
        <authorList>
            <person name="Tanveer F."/>
            <person name="Xie Y."/>
            <person name="Shinwari Z.K."/>
        </authorList>
    </citation>
    <scope>NUCLEOTIDE SEQUENCE [LARGE SCALE GENOMIC DNA]</scope>
    <source>
        <strain evidence="4">MOSEL-ME25</strain>
    </source>
</reference>
<name>A0A0C2E825_9STAP</name>
<evidence type="ECO:0000313" key="3">
    <source>
        <dbReference type="Proteomes" id="UP000031546"/>
    </source>
</evidence>
<comment type="caution">
    <text evidence="1">The sequence shown here is derived from an EMBL/GenBank/DDBJ whole genome shotgun (WGS) entry which is preliminary data.</text>
</comment>
<evidence type="ECO:0000313" key="1">
    <source>
        <dbReference type="EMBL" id="KIH71457.1"/>
    </source>
</evidence>